<dbReference type="SUPFAM" id="SSF52833">
    <property type="entry name" value="Thioredoxin-like"/>
    <property type="match status" value="1"/>
</dbReference>
<name>A0A841GWP0_9BACT</name>
<sequence length="181" mass="18690">MRSIVAFRSAAAALLAMTSACGTGASENTPAPDAASQTVASAPAPTQEAAAPVVNPQGPRMVVYKTPTCGCCRAWVEHAQRAGFNVQVVDTANVDPIKAEHGVPGHLASCHTATVDGYVIEGHVPMEAVKRLLREKPQNIAGLAVPGMPRGSEGMEMGSVKDPYDVIAMGRGGGVSVYETH</sequence>
<proteinExistence type="predicted"/>
<dbReference type="RefSeq" id="WP_205761660.1">
    <property type="nucleotide sequence ID" value="NZ_JABDTL010000001.1"/>
</dbReference>
<evidence type="ECO:0000313" key="4">
    <source>
        <dbReference type="Proteomes" id="UP000582837"/>
    </source>
</evidence>
<evidence type="ECO:0000313" key="3">
    <source>
        <dbReference type="EMBL" id="MBB6070183.1"/>
    </source>
</evidence>
<feature type="signal peptide" evidence="2">
    <location>
        <begin position="1"/>
        <end position="25"/>
    </location>
</feature>
<gene>
    <name evidence="3" type="ORF">HNQ61_001802</name>
</gene>
<organism evidence="3 4">
    <name type="scientific">Longimicrobium terrae</name>
    <dbReference type="NCBI Taxonomy" id="1639882"/>
    <lineage>
        <taxon>Bacteria</taxon>
        <taxon>Pseudomonadati</taxon>
        <taxon>Gemmatimonadota</taxon>
        <taxon>Longimicrobiia</taxon>
        <taxon>Longimicrobiales</taxon>
        <taxon>Longimicrobiaceae</taxon>
        <taxon>Longimicrobium</taxon>
    </lineage>
</organism>
<dbReference type="InterPro" id="IPR007332">
    <property type="entry name" value="DUF411"/>
</dbReference>
<accession>A0A841GWP0</accession>
<comment type="caution">
    <text evidence="3">The sequence shown here is derived from an EMBL/GenBank/DDBJ whole genome shotgun (WGS) entry which is preliminary data.</text>
</comment>
<dbReference type="PROSITE" id="PS51257">
    <property type="entry name" value="PROKAR_LIPOPROTEIN"/>
    <property type="match status" value="1"/>
</dbReference>
<keyword evidence="4" id="KW-1185">Reference proteome</keyword>
<evidence type="ECO:0000256" key="1">
    <source>
        <dbReference type="SAM" id="MobiDB-lite"/>
    </source>
</evidence>
<protein>
    <recommendedName>
        <fullName evidence="5">DUF411 domain-containing protein</fullName>
    </recommendedName>
</protein>
<reference evidence="3 4" key="1">
    <citation type="submission" date="2020-08" db="EMBL/GenBank/DDBJ databases">
        <title>Genomic Encyclopedia of Type Strains, Phase IV (KMG-IV): sequencing the most valuable type-strain genomes for metagenomic binning, comparative biology and taxonomic classification.</title>
        <authorList>
            <person name="Goeker M."/>
        </authorList>
    </citation>
    <scope>NUCLEOTIDE SEQUENCE [LARGE SCALE GENOMIC DNA]</scope>
    <source>
        <strain evidence="3 4">DSM 29007</strain>
    </source>
</reference>
<dbReference type="AlphaFoldDB" id="A0A841GWP0"/>
<feature type="compositionally biased region" description="Low complexity" evidence="1">
    <location>
        <begin position="39"/>
        <end position="52"/>
    </location>
</feature>
<dbReference type="InterPro" id="IPR036249">
    <property type="entry name" value="Thioredoxin-like_sf"/>
</dbReference>
<dbReference type="Proteomes" id="UP000582837">
    <property type="component" value="Unassembled WGS sequence"/>
</dbReference>
<dbReference type="EMBL" id="JACHIA010000004">
    <property type="protein sequence ID" value="MBB6070183.1"/>
    <property type="molecule type" value="Genomic_DNA"/>
</dbReference>
<dbReference type="Pfam" id="PF04214">
    <property type="entry name" value="DUF411"/>
    <property type="match status" value="1"/>
</dbReference>
<feature type="region of interest" description="Disordered" evidence="1">
    <location>
        <begin position="25"/>
        <end position="52"/>
    </location>
</feature>
<keyword evidence="2" id="KW-0732">Signal</keyword>
<evidence type="ECO:0000256" key="2">
    <source>
        <dbReference type="SAM" id="SignalP"/>
    </source>
</evidence>
<feature type="chain" id="PRO_5032448572" description="DUF411 domain-containing protein" evidence="2">
    <location>
        <begin position="26"/>
        <end position="181"/>
    </location>
</feature>
<evidence type="ECO:0008006" key="5">
    <source>
        <dbReference type="Google" id="ProtNLM"/>
    </source>
</evidence>